<organism evidence="3 4">
    <name type="scientific">Thermogemmata fonticola</name>
    <dbReference type="NCBI Taxonomy" id="2755323"/>
    <lineage>
        <taxon>Bacteria</taxon>
        <taxon>Pseudomonadati</taxon>
        <taxon>Planctomycetota</taxon>
        <taxon>Planctomycetia</taxon>
        <taxon>Gemmatales</taxon>
        <taxon>Gemmataceae</taxon>
        <taxon>Thermogemmata</taxon>
    </lineage>
</organism>
<dbReference type="PANTHER" id="PTHR39962:SF1">
    <property type="entry name" value="LPXI FAMILY PROTEIN"/>
    <property type="match status" value="1"/>
</dbReference>
<keyword evidence="4" id="KW-1185">Reference proteome</keyword>
<dbReference type="Gene3D" id="3.40.50.20">
    <property type="match status" value="1"/>
</dbReference>
<dbReference type="EMBL" id="JACEFB010000002">
    <property type="protein sequence ID" value="MBA2225676.1"/>
    <property type="molecule type" value="Genomic_DNA"/>
</dbReference>
<evidence type="ECO:0000313" key="3">
    <source>
        <dbReference type="EMBL" id="MBA2225676.1"/>
    </source>
</evidence>
<comment type="caution">
    <text evidence="3">The sequence shown here is derived from an EMBL/GenBank/DDBJ whole genome shotgun (WGS) entry which is preliminary data.</text>
</comment>
<evidence type="ECO:0000259" key="1">
    <source>
        <dbReference type="Pfam" id="PF06230"/>
    </source>
</evidence>
<evidence type="ECO:0000313" key="4">
    <source>
        <dbReference type="Proteomes" id="UP000542342"/>
    </source>
</evidence>
<dbReference type="PANTHER" id="PTHR39962">
    <property type="entry name" value="BLL4848 PROTEIN"/>
    <property type="match status" value="1"/>
</dbReference>
<reference evidence="3 4" key="1">
    <citation type="submission" date="2020-07" db="EMBL/GenBank/DDBJ databases">
        <title>Thermogemmata thermophila gen. nov., sp. nov., a novel moderate thermophilic planctomycete from a Kamchatka hot spring.</title>
        <authorList>
            <person name="Elcheninov A.G."/>
            <person name="Podosokorskaya O.A."/>
            <person name="Kovaleva O.L."/>
            <person name="Novikov A."/>
            <person name="Bonch-Osmolovskaya E.A."/>
            <person name="Toshchakov S.V."/>
            <person name="Kublanov I.V."/>
        </authorList>
    </citation>
    <scope>NUCLEOTIDE SEQUENCE [LARGE SCALE GENOMIC DNA]</scope>
    <source>
        <strain evidence="3 4">2918</strain>
    </source>
</reference>
<protein>
    <submittedName>
        <fullName evidence="3">LpxI family protein</fullName>
    </submittedName>
</protein>
<dbReference type="InterPro" id="IPR010415">
    <property type="entry name" value="LpxI_C"/>
</dbReference>
<dbReference type="Proteomes" id="UP000542342">
    <property type="component" value="Unassembled WGS sequence"/>
</dbReference>
<dbReference type="InterPro" id="IPR041255">
    <property type="entry name" value="LpxI_N"/>
</dbReference>
<feature type="domain" description="LpxI N-terminal" evidence="2">
    <location>
        <begin position="15"/>
        <end position="150"/>
    </location>
</feature>
<accession>A0A7V8VCZ5</accession>
<proteinExistence type="predicted"/>
<name>A0A7V8VCZ5_9BACT</name>
<gene>
    <name evidence="3" type="ORF">H0921_05810</name>
</gene>
<dbReference type="AlphaFoldDB" id="A0A7V8VCZ5"/>
<dbReference type="Pfam" id="PF06230">
    <property type="entry name" value="LpxI_C"/>
    <property type="match status" value="1"/>
</dbReference>
<dbReference type="Pfam" id="PF17930">
    <property type="entry name" value="LpxI_N"/>
    <property type="match status" value="1"/>
</dbReference>
<evidence type="ECO:0000259" key="2">
    <source>
        <dbReference type="Pfam" id="PF17930"/>
    </source>
</evidence>
<dbReference type="Gene3D" id="3.40.140.80">
    <property type="match status" value="1"/>
</dbReference>
<sequence length="306" mass="34272">MRPAPPLSEPADRPLGLIACAGRLPVVCAQKARQQGRAVVCIAAAGMADPALRHICTEFHWLRRSSLGFILRTFRRAGVRHWTMAGKFHKHLLFHPWRWLYFLPDWRFVRFYFFRRRAANNDDALLLGLIAELRAAGLECVSPLDWCPELLVREGVLTRRRPTAGELKDVAYGWHLAREMGRLDVGQSVMVRERAVLAVEAIEGTDKAIERAGELCGRRGFVVVKLAKPQQDRRFDVPTVGPQTVQTMVRAGARVLAIEAGQTILLDEEDTIRLADHHGLTILALRQPPDVESLPSEVGADFDAAL</sequence>
<feature type="domain" description="LpxI C-terminal" evidence="1">
    <location>
        <begin position="154"/>
        <end position="282"/>
    </location>
</feature>
<dbReference type="InterPro" id="IPR043167">
    <property type="entry name" value="LpxI_C_sf"/>
</dbReference>
<dbReference type="InterPro" id="IPR053174">
    <property type="entry name" value="LpxI"/>
</dbReference>